<feature type="compositionally biased region" description="Polar residues" evidence="2">
    <location>
        <begin position="839"/>
        <end position="848"/>
    </location>
</feature>
<dbReference type="Gene3D" id="1.10.506.10">
    <property type="entry name" value="GTPase Activation - p120gap, domain 1"/>
    <property type="match status" value="1"/>
</dbReference>
<feature type="compositionally biased region" description="Low complexity" evidence="2">
    <location>
        <begin position="273"/>
        <end position="290"/>
    </location>
</feature>
<dbReference type="Pfam" id="PF00169">
    <property type="entry name" value="PH"/>
    <property type="match status" value="1"/>
</dbReference>
<dbReference type="InterPro" id="IPR001849">
    <property type="entry name" value="PH_domain"/>
</dbReference>
<feature type="domain" description="Ras-GAP" evidence="4">
    <location>
        <begin position="996"/>
        <end position="1190"/>
    </location>
</feature>
<feature type="region of interest" description="Disordered" evidence="2">
    <location>
        <begin position="173"/>
        <end position="192"/>
    </location>
</feature>
<dbReference type="Proteomes" id="UP001150062">
    <property type="component" value="Unassembled WGS sequence"/>
</dbReference>
<protein>
    <submittedName>
        <fullName evidence="5">Ras gtpase-activating protein</fullName>
    </submittedName>
</protein>
<name>A0ABQ8X4Y4_9EUKA</name>
<evidence type="ECO:0000256" key="1">
    <source>
        <dbReference type="ARBA" id="ARBA00022468"/>
    </source>
</evidence>
<dbReference type="SMART" id="SM00323">
    <property type="entry name" value="RasGAP"/>
    <property type="match status" value="1"/>
</dbReference>
<dbReference type="InterPro" id="IPR036872">
    <property type="entry name" value="CH_dom_sf"/>
</dbReference>
<dbReference type="Gene3D" id="1.10.418.10">
    <property type="entry name" value="Calponin-like domain"/>
    <property type="match status" value="1"/>
</dbReference>
<feature type="region of interest" description="Disordered" evidence="2">
    <location>
        <begin position="560"/>
        <end position="580"/>
    </location>
</feature>
<evidence type="ECO:0000259" key="4">
    <source>
        <dbReference type="PROSITE" id="PS50018"/>
    </source>
</evidence>
<gene>
    <name evidence="5" type="ORF">M0813_09503</name>
</gene>
<feature type="compositionally biased region" description="Polar residues" evidence="2">
    <location>
        <begin position="241"/>
        <end position="251"/>
    </location>
</feature>
<evidence type="ECO:0000256" key="2">
    <source>
        <dbReference type="SAM" id="MobiDB-lite"/>
    </source>
</evidence>
<dbReference type="EMBL" id="JAOAOG010000333">
    <property type="protein sequence ID" value="KAJ6227601.1"/>
    <property type="molecule type" value="Genomic_DNA"/>
</dbReference>
<proteinExistence type="predicted"/>
<feature type="compositionally biased region" description="Low complexity" evidence="2">
    <location>
        <begin position="211"/>
        <end position="231"/>
    </location>
</feature>
<accession>A0ABQ8X4Y4</accession>
<dbReference type="SUPFAM" id="SSF48350">
    <property type="entry name" value="GTPase activation domain, GAP"/>
    <property type="match status" value="1"/>
</dbReference>
<dbReference type="PROSITE" id="PS50018">
    <property type="entry name" value="RAS_GTPASE_ACTIV_2"/>
    <property type="match status" value="1"/>
</dbReference>
<feature type="compositionally biased region" description="Basic and acidic residues" evidence="2">
    <location>
        <begin position="560"/>
        <end position="569"/>
    </location>
</feature>
<evidence type="ECO:0000313" key="5">
    <source>
        <dbReference type="EMBL" id="KAJ6227601.1"/>
    </source>
</evidence>
<keyword evidence="6" id="KW-1185">Reference proteome</keyword>
<dbReference type="Gene3D" id="2.30.29.30">
    <property type="entry name" value="Pleckstrin-homology domain (PH domain)/Phosphotyrosine-binding domain (PTB)"/>
    <property type="match status" value="1"/>
</dbReference>
<reference evidence="5" key="1">
    <citation type="submission" date="2022-08" db="EMBL/GenBank/DDBJ databases">
        <title>Novel sulfate-reducing endosymbionts in the free-living metamonad Anaeramoeba.</title>
        <authorList>
            <person name="Jerlstrom-Hultqvist J."/>
            <person name="Cepicka I."/>
            <person name="Gallot-Lavallee L."/>
            <person name="Salas-Leiva D."/>
            <person name="Curtis B.A."/>
            <person name="Zahonova K."/>
            <person name="Pipaliya S."/>
            <person name="Dacks J."/>
            <person name="Roger A.J."/>
        </authorList>
    </citation>
    <scope>NUCLEOTIDE SEQUENCE</scope>
    <source>
        <strain evidence="5">Schooner1</strain>
    </source>
</reference>
<dbReference type="InterPro" id="IPR039360">
    <property type="entry name" value="Ras_GTPase"/>
</dbReference>
<dbReference type="CDD" id="cd00821">
    <property type="entry name" value="PH"/>
    <property type="match status" value="1"/>
</dbReference>
<evidence type="ECO:0000313" key="6">
    <source>
        <dbReference type="Proteomes" id="UP001150062"/>
    </source>
</evidence>
<feature type="domain" description="PH" evidence="3">
    <location>
        <begin position="1383"/>
        <end position="1484"/>
    </location>
</feature>
<comment type="caution">
    <text evidence="5">The sequence shown here is derived from an EMBL/GenBank/DDBJ whole genome shotgun (WGS) entry which is preliminary data.</text>
</comment>
<dbReference type="InterPro" id="IPR008936">
    <property type="entry name" value="Rho_GTPase_activation_prot"/>
</dbReference>
<sequence>MQKLVRSIELPQETQRSLFRLKFNSNAKVLAVNSEEDVKRLDSVELLRRWVVYQAKKQNPNTEIRNLGENLKDCSVLANLLETLEPGIGFTTVCDSSDLNDRAISFVQILVGSGYKEEIIDPTFITSGDQIEIIKFLTKLFIWKPNFPVETKKTFGTSSGGYSRNIQDILSRVRTGGNNNSTPNTVPKTSSSYEDLLKSFRKETSKPLNFNNNNNTTSSSSISTTTTTTTTLEKETKPEIKTNNYNSNDPLSQILGKKTDEPKTRSSPLDFLNENSTNTTNTNTNTSTNMSSNMNNNINTGTNTTNDDIDKLLKGGSTLDDYESLLTTDHSDLLKDYGNDYGSTLDDLEKEITGQNTIDIDKFLQEGNNSSSLNDDLFNYLKGSETSTTTTTTTNNNNNFNNNLQETLQTSTTQTTTTNLNETLLNNSSHNMDNNTNNFGIESKLQINSNELNNFINPKIQLENSNNNNNTNTSNSNLNFINNELNNNLKVEDENTTNSITEEISSNLLLDTKIENNLNETTSTLPFIDLEEQIKRVSFNSVFQRKNFNRAIKNAEKCINKEDQQKNENESFDSESISQRTNELMRQKEANLKLKLRQQKSMDLMTKLKENLDKIGIVKNNLTRQWNFRDRLSSKVGSLSQFKEEETQNIEEADFAQFLDFLKNVSKLNNSYITFRRKLKNFFHLLVDILPTDKYNNFLMEIFCNSPVILSKNIDKYHHENERVLMKSIFDLLKLNNLIDKEILPFKKMKKLLFSINPMKPKEYLRMKKKVTSLLKRENIVDLNAQDNCKLKRSFDLLFNLSTYSAYFKKKLTIQIIKKILLANKLIPDPSESTEEENNQMNEFSQIDNLNNPNSNNLRKNKKKKKIGIETPIYKQIYSVLDKFLSGKISQSLTIETLIRFIYGLSLGSPLELAQKCYKESSKYAIGKTLQCLVKEILPEENLQKIENTLNIYKTESLPLFENCIQRSIQVANDLLRQKELEYFTAAFDYENSKEFMEPLVATIFQFLEVLGLSLQFVWLSITQEVSRTMSVLSFFYENDLASVMIREYTKYHGKKYLKYILSDLVEKLIHSGLDFEIDPQKLSQSNNLQNLQNNQKNVEIFFLGIITSIFESEPYIPKDFRLLASHLKSELLSRFPDTVKTTLGGLFFRNFVCKGVMDPKEFGITAEIPQQQYQNGLRILASVIENVSAGKLFTNNEKDLLFMNETISSKFSQRSEFIEKLSDDQGIDISEIITNFMNIANNSKYDADILIDDYNSHLLLQLDPRDVNNSTRISMELTIVSGKVDQIKKDTNNNAIISTCQLFRAYNQFHYLQKDLLLIKRFFDRIEAQFEHAVEQKKILILKEQQLKEEISIEEANKPTITLVDDLKNEMKKLWQDNFEEETSIQEWIQYGKKNQKIKWSKKFLMLKNNLLAMFDHTPKSSETVPELLIKITSKSRIQQINSLKKKNVFTIIQAFGSLNHYFTCQNPISLKNWINQTSLAKKF</sequence>
<dbReference type="SUPFAM" id="SSF50729">
    <property type="entry name" value="PH domain-like"/>
    <property type="match status" value="1"/>
</dbReference>
<dbReference type="InterPro" id="IPR001936">
    <property type="entry name" value="RasGAP_dom"/>
</dbReference>
<dbReference type="SUPFAM" id="SSF47576">
    <property type="entry name" value="Calponin-homology domain, CH-domain"/>
    <property type="match status" value="1"/>
</dbReference>
<feature type="region of interest" description="Disordered" evidence="2">
    <location>
        <begin position="831"/>
        <end position="862"/>
    </location>
</feature>
<organism evidence="5 6">
    <name type="scientific">Anaeramoeba flamelloides</name>
    <dbReference type="NCBI Taxonomy" id="1746091"/>
    <lineage>
        <taxon>Eukaryota</taxon>
        <taxon>Metamonada</taxon>
        <taxon>Anaeramoebidae</taxon>
        <taxon>Anaeramoeba</taxon>
    </lineage>
</organism>
<dbReference type="PANTHER" id="PTHR10194:SF150">
    <property type="entry name" value="RAS-GAP DOMAIN-CONTAINING PROTEIN"/>
    <property type="match status" value="1"/>
</dbReference>
<dbReference type="PANTHER" id="PTHR10194">
    <property type="entry name" value="RAS GTPASE-ACTIVATING PROTEINS"/>
    <property type="match status" value="1"/>
</dbReference>
<dbReference type="PROSITE" id="PS50003">
    <property type="entry name" value="PH_DOMAIN"/>
    <property type="match status" value="1"/>
</dbReference>
<feature type="compositionally biased region" description="Polar residues" evidence="2">
    <location>
        <begin position="176"/>
        <end position="192"/>
    </location>
</feature>
<feature type="region of interest" description="Disordered" evidence="2">
    <location>
        <begin position="204"/>
        <end position="290"/>
    </location>
</feature>
<dbReference type="InterPro" id="IPR011993">
    <property type="entry name" value="PH-like_dom_sf"/>
</dbReference>
<keyword evidence="1" id="KW-0343">GTPase activation</keyword>
<feature type="compositionally biased region" description="Low complexity" evidence="2">
    <location>
        <begin position="849"/>
        <end position="858"/>
    </location>
</feature>
<evidence type="ECO:0000259" key="3">
    <source>
        <dbReference type="PROSITE" id="PS50003"/>
    </source>
</evidence>